<keyword evidence="1" id="KW-0732">Signal</keyword>
<evidence type="ECO:0000256" key="1">
    <source>
        <dbReference type="SAM" id="SignalP"/>
    </source>
</evidence>
<accession>A0ABT7MU87</accession>
<evidence type="ECO:0000313" key="2">
    <source>
        <dbReference type="EMBL" id="MDL9977998.1"/>
    </source>
</evidence>
<feature type="chain" id="PRO_5046665605" description="M6 family metalloprotease domain-containing protein" evidence="1">
    <location>
        <begin position="41"/>
        <end position="716"/>
    </location>
</feature>
<sequence>MASSPTDRPPRSRRRRTAAALVAVATATSMMFLGNGVAQAANDRGIDPDVLNPVDPQNWVNMDDMTWDDYVPVPGTDWAHKTTGSKRHFNGAIVLVDFQNQDFVISQKEGSDVFGTPSGLANSVPRDQVPEFYRNLLNTPSQLNHGRTINEYYMEQTGGRLSVDVKAFGPYRLPGNIEEYGLNDSFNKTNGSNATVCPKGDTCNKDIRTDALKAWAAATGITDPLSTFDEVFWVTAGHDESGTWEEFGPKIFATKEDVTNQFGPPRGADGKAYDQNGKEMANWSKTRYVPWTSWAAATNHWPNANFPVTDANGNVIRAGNSTQAESSGMGVFAHEFAHILGIADNYGNPYGTDAADGGPLRDTSGPFDVLARGSFNGPGGTHTRWNVPALAGASQPAGLALRNRLKLNMIDPSSVVNLTRTDLNALGSITADLQSRELQEDGVPLGINLKLDGGDKSNGSCTRVGKWDCDGGSYDNYTLEVIDRMGTDSFQPDSGVMISKTKNADRNPFIWTVDANPQDIATLDYVRADGTPVPITRGDQRQLNDALFHAGNNSGSQFEYVDQANRLQFYIVNRSRDSRGILHYGVAVRSLDSAGPQARGVKLGAAEWSGKMGEGLRGLTVPVTNTGAAVDDARANSDIYRVTAKIDGGKGAWEVQTPNSIVTAKAGETVDVPVYLHRTGTSSNASGTVTVTITSENDPSATQTVTYKMNAATGQG</sequence>
<dbReference type="RefSeq" id="WP_286285994.1">
    <property type="nucleotide sequence ID" value="NZ_JASXSZ010000001.1"/>
</dbReference>
<name>A0ABT7MU87_9MICO</name>
<dbReference type="Proteomes" id="UP001235064">
    <property type="component" value="Unassembled WGS sequence"/>
</dbReference>
<reference evidence="2 3" key="1">
    <citation type="submission" date="2023-06" db="EMBL/GenBank/DDBJ databases">
        <title>Microbacterium sp. nov., isolated from a waste landfill.</title>
        <authorList>
            <person name="Wen W."/>
        </authorList>
    </citation>
    <scope>NUCLEOTIDE SEQUENCE [LARGE SCALE GENOMIC DNA]</scope>
    <source>
        <strain evidence="2 3">ASV49</strain>
    </source>
</reference>
<evidence type="ECO:0000313" key="3">
    <source>
        <dbReference type="Proteomes" id="UP001235064"/>
    </source>
</evidence>
<gene>
    <name evidence="2" type="ORF">QSV35_01510</name>
</gene>
<comment type="caution">
    <text evidence="2">The sequence shown here is derived from an EMBL/GenBank/DDBJ whole genome shotgun (WGS) entry which is preliminary data.</text>
</comment>
<protein>
    <recommendedName>
        <fullName evidence="4">M6 family metalloprotease domain-containing protein</fullName>
    </recommendedName>
</protein>
<proteinExistence type="predicted"/>
<organism evidence="2 3">
    <name type="scientific">Microbacterium candidum</name>
    <dbReference type="NCBI Taxonomy" id="3041922"/>
    <lineage>
        <taxon>Bacteria</taxon>
        <taxon>Bacillati</taxon>
        <taxon>Actinomycetota</taxon>
        <taxon>Actinomycetes</taxon>
        <taxon>Micrococcales</taxon>
        <taxon>Microbacteriaceae</taxon>
        <taxon>Microbacterium</taxon>
    </lineage>
</organism>
<feature type="signal peptide" evidence="1">
    <location>
        <begin position="1"/>
        <end position="40"/>
    </location>
</feature>
<evidence type="ECO:0008006" key="4">
    <source>
        <dbReference type="Google" id="ProtNLM"/>
    </source>
</evidence>
<keyword evidence="3" id="KW-1185">Reference proteome</keyword>
<dbReference type="EMBL" id="JASXSZ010000001">
    <property type="protein sequence ID" value="MDL9977998.1"/>
    <property type="molecule type" value="Genomic_DNA"/>
</dbReference>